<dbReference type="Gene3D" id="1.10.10.1250">
    <property type="entry name" value="RNA polymerase, subunit delta, N-terminal domain"/>
    <property type="match status" value="1"/>
</dbReference>
<dbReference type="InterPro" id="IPR013324">
    <property type="entry name" value="RNA_pol_sigma_r3/r4-like"/>
</dbReference>
<dbReference type="GO" id="GO:0003700">
    <property type="term" value="F:DNA-binding transcription factor activity"/>
    <property type="evidence" value="ECO:0007669"/>
    <property type="project" value="InterPro"/>
</dbReference>
<dbReference type="Pfam" id="PF04545">
    <property type="entry name" value="Sigma70_r4"/>
    <property type="match status" value="1"/>
</dbReference>
<dbReference type="InterPro" id="IPR038087">
    <property type="entry name" value="RNAP_delta_N_dom_sf"/>
</dbReference>
<dbReference type="InterPro" id="IPR000943">
    <property type="entry name" value="RNA_pol_sigma70"/>
</dbReference>
<dbReference type="InterPro" id="IPR036388">
    <property type="entry name" value="WH-like_DNA-bd_sf"/>
</dbReference>
<evidence type="ECO:0000313" key="2">
    <source>
        <dbReference type="EMBL" id="OGY60587.1"/>
    </source>
</evidence>
<dbReference type="STRING" id="1797692.A3I33_01720"/>
<dbReference type="InterPro" id="IPR007630">
    <property type="entry name" value="RNA_pol_sigma70_r4"/>
</dbReference>
<dbReference type="AlphaFoldDB" id="A0A1G1ZAD7"/>
<dbReference type="PRINTS" id="PR00046">
    <property type="entry name" value="SIGMA70FCT"/>
</dbReference>
<dbReference type="EMBL" id="MHJA01000028">
    <property type="protein sequence ID" value="OGY60587.1"/>
    <property type="molecule type" value="Genomic_DNA"/>
</dbReference>
<gene>
    <name evidence="2" type="ORF">A3I33_01720</name>
</gene>
<dbReference type="Gene3D" id="1.10.10.10">
    <property type="entry name" value="Winged helix-like DNA-binding domain superfamily/Winged helix DNA-binding domain"/>
    <property type="match status" value="1"/>
</dbReference>
<dbReference type="GO" id="GO:0006352">
    <property type="term" value="P:DNA-templated transcription initiation"/>
    <property type="evidence" value="ECO:0007669"/>
    <property type="project" value="InterPro"/>
</dbReference>
<organism evidence="2 3">
    <name type="scientific">Candidatus Colwellbacteria bacterium RIFCSPLOWO2_02_FULL_45_11</name>
    <dbReference type="NCBI Taxonomy" id="1797692"/>
    <lineage>
        <taxon>Bacteria</taxon>
        <taxon>Candidatus Colwelliibacteriota</taxon>
    </lineage>
</organism>
<comment type="caution">
    <text evidence="2">The sequence shown here is derived from an EMBL/GenBank/DDBJ whole genome shotgun (WGS) entry which is preliminary data.</text>
</comment>
<reference evidence="2 3" key="1">
    <citation type="journal article" date="2016" name="Nat. Commun.">
        <title>Thousands of microbial genomes shed light on interconnected biogeochemical processes in an aquifer system.</title>
        <authorList>
            <person name="Anantharaman K."/>
            <person name="Brown C.T."/>
            <person name="Hug L.A."/>
            <person name="Sharon I."/>
            <person name="Castelle C.J."/>
            <person name="Probst A.J."/>
            <person name="Thomas B.C."/>
            <person name="Singh A."/>
            <person name="Wilkins M.J."/>
            <person name="Karaoz U."/>
            <person name="Brodie E.L."/>
            <person name="Williams K.H."/>
            <person name="Hubbard S.S."/>
            <person name="Banfield J.F."/>
        </authorList>
    </citation>
    <scope>NUCLEOTIDE SEQUENCE [LARGE SCALE GENOMIC DNA]</scope>
</reference>
<feature type="domain" description="RNA polymerase sigma-70 region 4" evidence="1">
    <location>
        <begin position="20"/>
        <end position="67"/>
    </location>
</feature>
<dbReference type="SUPFAM" id="SSF88659">
    <property type="entry name" value="Sigma3 and sigma4 domains of RNA polymerase sigma factors"/>
    <property type="match status" value="1"/>
</dbReference>
<evidence type="ECO:0000259" key="1">
    <source>
        <dbReference type="Pfam" id="PF04545"/>
    </source>
</evidence>
<name>A0A1G1ZAD7_9BACT</name>
<evidence type="ECO:0000313" key="3">
    <source>
        <dbReference type="Proteomes" id="UP000176544"/>
    </source>
</evidence>
<dbReference type="Proteomes" id="UP000176544">
    <property type="component" value="Unassembled WGS sequence"/>
</dbReference>
<sequence>MVGVNIDINGLINEALLTQDERAKRIVMGRYGLGTSGRKTLAALGGEYGLTRERVRQIQAAALEAIRGKIKEHKEAVKFLKAIEGYLKDVGHLRRGDLIAKDFNIGFGGKEDTEALSNKLHFLADALGWPFVEGGNEDWHVVWYSKKDVYDTAKKLVGELLKTKEQDFDKFLKSASGKFRLPEPQIVNHLLISKRFGIGPYGDMGADHWVRVNPKTVRDKIYIVLDKSKEPMHFTEIAANVNSLSGKKRAAATVHNELIKDPRFVLVGRGTYAINV</sequence>
<accession>A0A1G1ZAD7</accession>
<protein>
    <recommendedName>
        <fullName evidence="1">RNA polymerase sigma-70 region 4 domain-containing protein</fullName>
    </recommendedName>
</protein>
<proteinExistence type="predicted"/>